<dbReference type="Proteomes" id="UP001185873">
    <property type="component" value="Unassembled WGS sequence"/>
</dbReference>
<name>A0AAE4TZP8_9ACTN</name>
<protein>
    <submittedName>
        <fullName evidence="1">Uncharacterized protein</fullName>
    </submittedName>
</protein>
<proteinExistence type="predicted"/>
<dbReference type="RefSeq" id="WP_317470629.1">
    <property type="nucleotide sequence ID" value="NZ_JAWLKJ010000003.1"/>
</dbReference>
<evidence type="ECO:0000313" key="2">
    <source>
        <dbReference type="Proteomes" id="UP001185873"/>
    </source>
</evidence>
<reference evidence="1" key="1">
    <citation type="submission" date="2023-10" db="EMBL/GenBank/DDBJ databases">
        <title>Development of a sustainable strategy for remediation of hydrocarbon-contaminated territories based on the waste exchange concept.</title>
        <authorList>
            <person name="Krivoruchko A."/>
        </authorList>
    </citation>
    <scope>NUCLEOTIDE SEQUENCE</scope>
    <source>
        <strain evidence="1">IEGM 1175</strain>
    </source>
</reference>
<comment type="caution">
    <text evidence="1">The sequence shown here is derived from an EMBL/GenBank/DDBJ whole genome shotgun (WGS) entry which is preliminary data.</text>
</comment>
<gene>
    <name evidence="1" type="ORF">R3P82_12705</name>
</gene>
<organism evidence="1 2">
    <name type="scientific">Dietzia maris</name>
    <dbReference type="NCBI Taxonomy" id="37915"/>
    <lineage>
        <taxon>Bacteria</taxon>
        <taxon>Bacillati</taxon>
        <taxon>Actinomycetota</taxon>
        <taxon>Actinomycetes</taxon>
        <taxon>Mycobacteriales</taxon>
        <taxon>Dietziaceae</taxon>
        <taxon>Dietzia</taxon>
    </lineage>
</organism>
<dbReference type="AlphaFoldDB" id="A0AAE4TZP8"/>
<dbReference type="EMBL" id="JAWLKJ010000003">
    <property type="protein sequence ID" value="MDV6299970.1"/>
    <property type="molecule type" value="Genomic_DNA"/>
</dbReference>
<sequence length="65" mass="7464">MSETAWKVKQPSRYGGTRTRYFRTRHDAYAYAPFMEDFGARAELTEVPATEVTEYTTHPTGRADS</sequence>
<evidence type="ECO:0000313" key="1">
    <source>
        <dbReference type="EMBL" id="MDV6299970.1"/>
    </source>
</evidence>
<accession>A0AAE4TZP8</accession>